<dbReference type="Pfam" id="PF09863">
    <property type="entry name" value="DUF2090"/>
    <property type="match status" value="1"/>
</dbReference>
<dbReference type="CDD" id="cd01166">
    <property type="entry name" value="KdgK"/>
    <property type="match status" value="1"/>
</dbReference>
<protein>
    <submittedName>
        <fullName evidence="8">5-dehydro-2-deoxygluconokinase</fullName>
        <ecNumber evidence="8">2.7.1.92</ecNumber>
    </submittedName>
</protein>
<dbReference type="Proteomes" id="UP001477870">
    <property type="component" value="Unassembled WGS sequence"/>
</dbReference>
<accession>A0ABU9T2H9</accession>
<dbReference type="Gene3D" id="3.20.20.70">
    <property type="entry name" value="Aldolase class I"/>
    <property type="match status" value="1"/>
</dbReference>
<dbReference type="EC" id="2.7.1.92" evidence="8"/>
<dbReference type="InterPro" id="IPR018659">
    <property type="entry name" value="DUF2090"/>
</dbReference>
<feature type="domain" description="Carbohydrate kinase PfkB" evidence="6">
    <location>
        <begin position="7"/>
        <end position="312"/>
    </location>
</feature>
<gene>
    <name evidence="8" type="primary">iolC</name>
    <name evidence="8" type="ORF">WNY59_00015</name>
</gene>
<proteinExistence type="inferred from homology"/>
<dbReference type="InterPro" id="IPR011611">
    <property type="entry name" value="PfkB_dom"/>
</dbReference>
<dbReference type="RefSeq" id="WP_342845848.1">
    <property type="nucleotide sequence ID" value="NZ_JBBMQO010000001.1"/>
</dbReference>
<evidence type="ECO:0000313" key="8">
    <source>
        <dbReference type="EMBL" id="MEM5499964.1"/>
    </source>
</evidence>
<organism evidence="8 9">
    <name type="scientific">Ahrensia kielensis</name>
    <dbReference type="NCBI Taxonomy" id="76980"/>
    <lineage>
        <taxon>Bacteria</taxon>
        <taxon>Pseudomonadati</taxon>
        <taxon>Pseudomonadota</taxon>
        <taxon>Alphaproteobacteria</taxon>
        <taxon>Hyphomicrobiales</taxon>
        <taxon>Ahrensiaceae</taxon>
        <taxon>Ahrensia</taxon>
    </lineage>
</organism>
<evidence type="ECO:0000256" key="4">
    <source>
        <dbReference type="ARBA" id="ARBA00022777"/>
    </source>
</evidence>
<evidence type="ECO:0000259" key="6">
    <source>
        <dbReference type="Pfam" id="PF00294"/>
    </source>
</evidence>
<comment type="caution">
    <text evidence="8">The sequence shown here is derived from an EMBL/GenBank/DDBJ whole genome shotgun (WGS) entry which is preliminary data.</text>
</comment>
<dbReference type="NCBIfam" id="TIGR04382">
    <property type="entry name" value="myo_inos_iolC_N"/>
    <property type="match status" value="1"/>
</dbReference>
<dbReference type="SUPFAM" id="SSF51569">
    <property type="entry name" value="Aldolase"/>
    <property type="match status" value="1"/>
</dbReference>
<dbReference type="InterPro" id="IPR029056">
    <property type="entry name" value="Ribokinase-like"/>
</dbReference>
<sequence>MTEPHFDIICLGRVAVDLYGEQVATPVEEAVSFRRYIGGSSGNLAVGCARLGLRSALISRVGADAMGTYLHAALGREEVDTTYLNVDVSRRTGLAFLGLKDADAATLDFYRENCADIALSPDDIDEGFIASSAILAMTGTHASAAHSFAALEKAASAARTAGRLTILDIDYRSSIWTEAEGGPECVASRLRSLLPKIDYLVGNEEEFAALGQTSLSEALVMLRTLTQATFIVKRGASGATALHPDIPTNLDAATLVPGYAVEVMNVVGAGDAFLSGMISQLAAGAPIEQALTVGNACGALVVSRHGCSDAMPSTDEVDLLVGRPPREASPEWLKHLHWVTRRRNWPQPVAALAFDHREPFEMLLEQTGSPAKRVGEFKALLTQAAINVMEVSDHTSPGALIDGRFGAASLQKLTDLGWWVSRPVEATGSRPLRFEAGEALETNMRSWDSRQMVKCLVWYHPDDEEVMKADQIRSLRRLQHACRSTDHQLVLEVILPLNGPRNESDLIRALGQLYEAGIYPDWWKLEPPTSDQTWNGLSEMIKAQDPHCNGVFLLGLGQPLEDVLRSIRFASDQPLYAGFAIGRTIFKDAADLWFTGKMDDKEVIKVISERFSSLLPAKKVKVE</sequence>
<feature type="domain" description="DUF2090" evidence="7">
    <location>
        <begin position="325"/>
        <end position="615"/>
    </location>
</feature>
<dbReference type="InterPro" id="IPR023314">
    <property type="entry name" value="Myo_inos_IolC-like_sf"/>
</dbReference>
<dbReference type="InterPro" id="IPR030830">
    <property type="entry name" value="Myo_inos_IolC"/>
</dbReference>
<dbReference type="PANTHER" id="PTHR43085">
    <property type="entry name" value="HEXOKINASE FAMILY MEMBER"/>
    <property type="match status" value="1"/>
</dbReference>
<dbReference type="PANTHER" id="PTHR43085:SF49">
    <property type="entry name" value="5-DEHYDRO-2-DEOXYGLUCONOKINASE"/>
    <property type="match status" value="1"/>
</dbReference>
<keyword evidence="5" id="KW-0067">ATP-binding</keyword>
<keyword evidence="2 8" id="KW-0808">Transferase</keyword>
<evidence type="ECO:0000313" key="9">
    <source>
        <dbReference type="Proteomes" id="UP001477870"/>
    </source>
</evidence>
<dbReference type="GO" id="GO:0047590">
    <property type="term" value="F:5-dehydro-2-deoxygluconokinase activity"/>
    <property type="evidence" value="ECO:0007669"/>
    <property type="project" value="UniProtKB-EC"/>
</dbReference>
<dbReference type="InterPro" id="IPR013785">
    <property type="entry name" value="Aldolase_TIM"/>
</dbReference>
<dbReference type="Pfam" id="PF00294">
    <property type="entry name" value="PfkB"/>
    <property type="match status" value="1"/>
</dbReference>
<evidence type="ECO:0000259" key="7">
    <source>
        <dbReference type="Pfam" id="PF09863"/>
    </source>
</evidence>
<evidence type="ECO:0000256" key="3">
    <source>
        <dbReference type="ARBA" id="ARBA00022741"/>
    </source>
</evidence>
<dbReference type="Gene3D" id="3.40.1190.20">
    <property type="match status" value="1"/>
</dbReference>
<dbReference type="InterPro" id="IPR050306">
    <property type="entry name" value="PfkB_Carbo_kinase"/>
</dbReference>
<evidence type="ECO:0000256" key="2">
    <source>
        <dbReference type="ARBA" id="ARBA00022679"/>
    </source>
</evidence>
<evidence type="ECO:0000256" key="5">
    <source>
        <dbReference type="ARBA" id="ARBA00022840"/>
    </source>
</evidence>
<dbReference type="PROSITE" id="PS00584">
    <property type="entry name" value="PFKB_KINASES_2"/>
    <property type="match status" value="1"/>
</dbReference>
<evidence type="ECO:0000256" key="1">
    <source>
        <dbReference type="ARBA" id="ARBA00010688"/>
    </source>
</evidence>
<keyword evidence="9" id="KW-1185">Reference proteome</keyword>
<dbReference type="EMBL" id="JBBMQO010000001">
    <property type="protein sequence ID" value="MEM5499964.1"/>
    <property type="molecule type" value="Genomic_DNA"/>
</dbReference>
<dbReference type="InterPro" id="IPR002173">
    <property type="entry name" value="Carboh/pur_kinase_PfkB_CS"/>
</dbReference>
<keyword evidence="4" id="KW-0418">Kinase</keyword>
<comment type="similarity">
    <text evidence="1">Belongs to the carbohydrate kinase PfkB family.</text>
</comment>
<name>A0ABU9T2H9_9HYPH</name>
<keyword evidence="3" id="KW-0547">Nucleotide-binding</keyword>
<dbReference type="Gene3D" id="2.20.150.10">
    <property type="entry name" value="putative 5-dehydro-2- deoxygluconokinase"/>
    <property type="match status" value="1"/>
</dbReference>
<reference evidence="8 9" key="1">
    <citation type="submission" date="2024-03" db="EMBL/GenBank/DDBJ databases">
        <title>Community enrichment and isolation of bacterial strains for fucoidan degradation.</title>
        <authorList>
            <person name="Sichert A."/>
        </authorList>
    </citation>
    <scope>NUCLEOTIDE SEQUENCE [LARGE SCALE GENOMIC DNA]</scope>
    <source>
        <strain evidence="8 9">AS62</strain>
    </source>
</reference>
<dbReference type="SUPFAM" id="SSF53613">
    <property type="entry name" value="Ribokinase-like"/>
    <property type="match status" value="1"/>
</dbReference>